<name>A0AAD5L800_PYTIN</name>
<evidence type="ECO:0000313" key="3">
    <source>
        <dbReference type="Proteomes" id="UP001209570"/>
    </source>
</evidence>
<dbReference type="AlphaFoldDB" id="A0AAD5L800"/>
<dbReference type="Gene3D" id="2.40.50.40">
    <property type="match status" value="1"/>
</dbReference>
<dbReference type="InterPro" id="IPR016197">
    <property type="entry name" value="Chromo-like_dom_sf"/>
</dbReference>
<dbReference type="EMBL" id="JAKCXM010001076">
    <property type="protein sequence ID" value="KAJ0391394.1"/>
    <property type="molecule type" value="Genomic_DNA"/>
</dbReference>
<keyword evidence="3" id="KW-1185">Reference proteome</keyword>
<protein>
    <recommendedName>
        <fullName evidence="1">Chromo domain-containing protein</fullName>
    </recommendedName>
</protein>
<comment type="caution">
    <text evidence="2">The sequence shown here is derived from an EMBL/GenBank/DDBJ whole genome shotgun (WGS) entry which is preliminary data.</text>
</comment>
<dbReference type="Proteomes" id="UP001209570">
    <property type="component" value="Unassembled WGS sequence"/>
</dbReference>
<gene>
    <name evidence="2" type="ORF">P43SY_011055</name>
</gene>
<evidence type="ECO:0000313" key="2">
    <source>
        <dbReference type="EMBL" id="KAJ0391394.1"/>
    </source>
</evidence>
<dbReference type="SUPFAM" id="SSF54160">
    <property type="entry name" value="Chromo domain-like"/>
    <property type="match status" value="1"/>
</dbReference>
<evidence type="ECO:0000259" key="1">
    <source>
        <dbReference type="PROSITE" id="PS50013"/>
    </source>
</evidence>
<reference evidence="2" key="1">
    <citation type="submission" date="2021-12" db="EMBL/GenBank/DDBJ databases">
        <title>Prjna785345.</title>
        <authorList>
            <person name="Rujirawat T."/>
            <person name="Krajaejun T."/>
        </authorList>
    </citation>
    <scope>NUCLEOTIDE SEQUENCE</scope>
    <source>
        <strain evidence="2">Pi057C3</strain>
    </source>
</reference>
<dbReference type="PROSITE" id="PS50013">
    <property type="entry name" value="CHROMO_2"/>
    <property type="match status" value="1"/>
</dbReference>
<accession>A0AAD5L800</accession>
<dbReference type="SMART" id="SM00298">
    <property type="entry name" value="CHROMO"/>
    <property type="match status" value="1"/>
</dbReference>
<proteinExistence type="predicted"/>
<dbReference type="InterPro" id="IPR023780">
    <property type="entry name" value="Chromo_domain"/>
</dbReference>
<organism evidence="2 3">
    <name type="scientific">Pythium insidiosum</name>
    <name type="common">Pythiosis disease agent</name>
    <dbReference type="NCBI Taxonomy" id="114742"/>
    <lineage>
        <taxon>Eukaryota</taxon>
        <taxon>Sar</taxon>
        <taxon>Stramenopiles</taxon>
        <taxon>Oomycota</taxon>
        <taxon>Peronosporomycetes</taxon>
        <taxon>Pythiales</taxon>
        <taxon>Pythiaceae</taxon>
        <taxon>Pythium</taxon>
    </lineage>
</organism>
<dbReference type="Pfam" id="PF00385">
    <property type="entry name" value="Chromo"/>
    <property type="match status" value="1"/>
</dbReference>
<sequence length="190" mass="22556">MERRRDKANEHRTDVVDEFTPGVKVWLYINQVRPGVSKKLAHLWHGPFRVLEQVDRHLVRLEADNATYKFFPMVHTSRLKLWREFSGRPTEELVDPGMARLDFDEALLPEDSFDPDESRGEFEVEKVIDHRDRRLTRQGRPIREYLVRWVGYDEPSWVPATDLNAAGFLDDYEQELRARGRFEMMATENQ</sequence>
<feature type="domain" description="Chromo" evidence="1">
    <location>
        <begin position="122"/>
        <end position="184"/>
    </location>
</feature>
<dbReference type="InterPro" id="IPR000953">
    <property type="entry name" value="Chromo/chromo_shadow_dom"/>
</dbReference>